<organism evidence="1 2">
    <name type="scientific">Tetrabaena socialis</name>
    <dbReference type="NCBI Taxonomy" id="47790"/>
    <lineage>
        <taxon>Eukaryota</taxon>
        <taxon>Viridiplantae</taxon>
        <taxon>Chlorophyta</taxon>
        <taxon>core chlorophytes</taxon>
        <taxon>Chlorophyceae</taxon>
        <taxon>CS clade</taxon>
        <taxon>Chlamydomonadales</taxon>
        <taxon>Tetrabaenaceae</taxon>
        <taxon>Tetrabaena</taxon>
    </lineage>
</organism>
<evidence type="ECO:0000313" key="1">
    <source>
        <dbReference type="EMBL" id="PNH07063.1"/>
    </source>
</evidence>
<keyword evidence="2" id="KW-1185">Reference proteome</keyword>
<sequence length="172" mass="18689">MEFSIEAWDREDRVRGSQQHVPVSLPEQAFCWTRQPTSEGGQYLYGEAVGLRTYVDPTPLLPYDLNDGYPAAYIRKPDPDDAVPVDVIVYGAALSGLEAAGTSVVTFRNNLNKLVGTLLQPADPWVIEGALLLPPEEEGGGGGEGTLYLEIVKQPERGGGAGDQNDRFTYYG</sequence>
<dbReference type="Proteomes" id="UP000236333">
    <property type="component" value="Unassembled WGS sequence"/>
</dbReference>
<gene>
    <name evidence="1" type="ORF">TSOC_006517</name>
</gene>
<proteinExistence type="predicted"/>
<accession>A0A2J8A3I1</accession>
<protein>
    <submittedName>
        <fullName evidence="1">Uncharacterized protein</fullName>
    </submittedName>
</protein>
<name>A0A2J8A3I1_9CHLO</name>
<dbReference type="EMBL" id="PGGS01000200">
    <property type="protein sequence ID" value="PNH07063.1"/>
    <property type="molecule type" value="Genomic_DNA"/>
</dbReference>
<comment type="caution">
    <text evidence="1">The sequence shown here is derived from an EMBL/GenBank/DDBJ whole genome shotgun (WGS) entry which is preliminary data.</text>
</comment>
<dbReference type="OrthoDB" id="5853397at2759"/>
<reference evidence="1 2" key="1">
    <citation type="journal article" date="2017" name="Mol. Biol. Evol.">
        <title>The 4-celled Tetrabaena socialis nuclear genome reveals the essential components for genetic control of cell number at the origin of multicellularity in the volvocine lineage.</title>
        <authorList>
            <person name="Featherston J."/>
            <person name="Arakaki Y."/>
            <person name="Hanschen E.R."/>
            <person name="Ferris P.J."/>
            <person name="Michod R.E."/>
            <person name="Olson B.J.S.C."/>
            <person name="Nozaki H."/>
            <person name="Durand P.M."/>
        </authorList>
    </citation>
    <scope>NUCLEOTIDE SEQUENCE [LARGE SCALE GENOMIC DNA]</scope>
    <source>
        <strain evidence="1 2">NIES-571</strain>
    </source>
</reference>
<dbReference type="AlphaFoldDB" id="A0A2J8A3I1"/>
<evidence type="ECO:0000313" key="2">
    <source>
        <dbReference type="Proteomes" id="UP000236333"/>
    </source>
</evidence>